<dbReference type="Gene3D" id="2.30.30.100">
    <property type="match status" value="1"/>
</dbReference>
<dbReference type="CDD" id="cd01721">
    <property type="entry name" value="Sm_D3"/>
    <property type="match status" value="1"/>
</dbReference>
<keyword evidence="8 11" id="KW-0687">Ribonucleoprotein</keyword>
<organism evidence="11 12">
    <name type="scientific">Stylonychia lemnae</name>
    <name type="common">Ciliate</name>
    <dbReference type="NCBI Taxonomy" id="5949"/>
    <lineage>
        <taxon>Eukaryota</taxon>
        <taxon>Sar</taxon>
        <taxon>Alveolata</taxon>
        <taxon>Ciliophora</taxon>
        <taxon>Intramacronucleata</taxon>
        <taxon>Spirotrichea</taxon>
        <taxon>Stichotrichia</taxon>
        <taxon>Sporadotrichida</taxon>
        <taxon>Oxytrichidae</taxon>
        <taxon>Stylonychinae</taxon>
        <taxon>Stylonychia</taxon>
    </lineage>
</organism>
<evidence type="ECO:0000256" key="9">
    <source>
        <dbReference type="SAM" id="MobiDB-lite"/>
    </source>
</evidence>
<dbReference type="SMART" id="SM00651">
    <property type="entry name" value="Sm"/>
    <property type="match status" value="1"/>
</dbReference>
<dbReference type="SUPFAM" id="SSF50182">
    <property type="entry name" value="Sm-like ribonucleoproteins"/>
    <property type="match status" value="1"/>
</dbReference>
<dbReference type="PANTHER" id="PTHR23338">
    <property type="entry name" value="SMALL NUCLEAR RIBONUCLEOPROTEIN SM"/>
    <property type="match status" value="1"/>
</dbReference>
<dbReference type="OrthoDB" id="309485at2759"/>
<evidence type="ECO:0000256" key="6">
    <source>
        <dbReference type="ARBA" id="ARBA00023187"/>
    </source>
</evidence>
<keyword evidence="5" id="KW-0507">mRNA processing</keyword>
<dbReference type="InterPro" id="IPR001163">
    <property type="entry name" value="Sm_dom_euk/arc"/>
</dbReference>
<evidence type="ECO:0000256" key="8">
    <source>
        <dbReference type="ARBA" id="ARBA00023274"/>
    </source>
</evidence>
<evidence type="ECO:0000256" key="1">
    <source>
        <dbReference type="ARBA" id="ARBA00004123"/>
    </source>
</evidence>
<evidence type="ECO:0000256" key="2">
    <source>
        <dbReference type="ARBA" id="ARBA00004514"/>
    </source>
</evidence>
<evidence type="ECO:0000256" key="3">
    <source>
        <dbReference type="ARBA" id="ARBA00008146"/>
    </source>
</evidence>
<gene>
    <name evidence="11" type="primary">Contig14369.g15309</name>
    <name evidence="11" type="ORF">STYLEM_4254</name>
</gene>
<dbReference type="InterPro" id="IPR010920">
    <property type="entry name" value="LSM_dom_sf"/>
</dbReference>
<protein>
    <submittedName>
        <fullName evidence="11">Small nuclear ribonucleoprotein</fullName>
    </submittedName>
</protein>
<dbReference type="InParanoid" id="A0A078A059"/>
<evidence type="ECO:0000313" key="11">
    <source>
        <dbReference type="EMBL" id="CDW75267.1"/>
    </source>
</evidence>
<keyword evidence="4" id="KW-0963">Cytoplasm</keyword>
<dbReference type="GO" id="GO:0000387">
    <property type="term" value="P:spliceosomal snRNP assembly"/>
    <property type="evidence" value="ECO:0007669"/>
    <property type="project" value="InterPro"/>
</dbReference>
<evidence type="ECO:0000256" key="5">
    <source>
        <dbReference type="ARBA" id="ARBA00022664"/>
    </source>
</evidence>
<dbReference type="GO" id="GO:0005681">
    <property type="term" value="C:spliceosomal complex"/>
    <property type="evidence" value="ECO:0007669"/>
    <property type="project" value="InterPro"/>
</dbReference>
<comment type="similarity">
    <text evidence="3">Belongs to the snRNP core protein family.</text>
</comment>
<comment type="subcellular location">
    <subcellularLocation>
        <location evidence="2">Cytoplasm</location>
        <location evidence="2">Cytosol</location>
    </subcellularLocation>
    <subcellularLocation>
        <location evidence="1">Nucleus</location>
    </subcellularLocation>
</comment>
<dbReference type="Pfam" id="PF01423">
    <property type="entry name" value="LSM"/>
    <property type="match status" value="1"/>
</dbReference>
<dbReference type="GO" id="GO:0003723">
    <property type="term" value="F:RNA binding"/>
    <property type="evidence" value="ECO:0007669"/>
    <property type="project" value="InterPro"/>
</dbReference>
<feature type="domain" description="Sm" evidence="10">
    <location>
        <begin position="5"/>
        <end position="77"/>
    </location>
</feature>
<dbReference type="PROSITE" id="PS52002">
    <property type="entry name" value="SM"/>
    <property type="match status" value="1"/>
</dbReference>
<dbReference type="InterPro" id="IPR034099">
    <property type="entry name" value="SmD3"/>
</dbReference>
<dbReference type="Proteomes" id="UP000039865">
    <property type="component" value="Unassembled WGS sequence"/>
</dbReference>
<feature type="region of interest" description="Disordered" evidence="9">
    <location>
        <begin position="163"/>
        <end position="183"/>
    </location>
</feature>
<dbReference type="InterPro" id="IPR047575">
    <property type="entry name" value="Sm"/>
</dbReference>
<dbReference type="GO" id="GO:0005829">
    <property type="term" value="C:cytosol"/>
    <property type="evidence" value="ECO:0007669"/>
    <property type="project" value="UniProtKB-SubCell"/>
</dbReference>
<reference evidence="11 12" key="1">
    <citation type="submission" date="2014-06" db="EMBL/GenBank/DDBJ databases">
        <authorList>
            <person name="Swart Estienne"/>
        </authorList>
    </citation>
    <scope>NUCLEOTIDE SEQUENCE [LARGE SCALE GENOMIC DNA]</scope>
    <source>
        <strain evidence="11 12">130c</strain>
    </source>
</reference>
<dbReference type="AlphaFoldDB" id="A0A078A059"/>
<evidence type="ECO:0000259" key="10">
    <source>
        <dbReference type="PROSITE" id="PS52002"/>
    </source>
</evidence>
<dbReference type="EMBL" id="CCKQ01004131">
    <property type="protein sequence ID" value="CDW75267.1"/>
    <property type="molecule type" value="Genomic_DNA"/>
</dbReference>
<accession>A0A078A059</accession>
<proteinExistence type="inferred from homology"/>
<keyword evidence="12" id="KW-1185">Reference proteome</keyword>
<evidence type="ECO:0000256" key="4">
    <source>
        <dbReference type="ARBA" id="ARBA00022490"/>
    </source>
</evidence>
<keyword evidence="7" id="KW-0539">Nucleus</keyword>
<dbReference type="InterPro" id="IPR027141">
    <property type="entry name" value="LSm4/Sm_D1/D3"/>
</dbReference>
<name>A0A078A059_STYLE</name>
<evidence type="ECO:0000256" key="7">
    <source>
        <dbReference type="ARBA" id="ARBA00023242"/>
    </source>
</evidence>
<sequence length="711" mass="83071">MSIGVPIKLLHEAENHVITVELKSGELYRGYLMEAEDTMNMRLDDVYVTGKDGRQYHLDQVFVRGSQVRFIIIPDMLKNSPMFKRIAYQAKKEKKQFDNSIKWLRNNHKQYSLAFIPLNYQKQELLSLLDNGVDIAEEVKPVKQNNLEIINFASRLQKFSQMKQPASSNIKQSKRNSHSQSNDLQNNLKNVQSIVNNSQGKNKNNHDEKNFAQRLQANSALSQSKQRFMTFNVKTSLIDNFNLQQNQLSQQDKREQDLEQAKLLLQKHKMEDITQLIDRKVELQTQIEIQSNKMNLRPLSDSFQSLESSNPIKSFENNVQAYLPYEYQPSTNFNLDLRLLTQLTEQSAIKSLGLKPRLKKIDLLKIIVQPQLNLQDENLRLMLISCSLIAYDIDYIEILIATYFYCFAQNNTIQMSFICESIIIFSVQLIELISKEAAVQQKLMAYVKAAIQICEDELKFKGKASQKNERIYLFQKMIDNLKKNYRILIKDTKVNYQIDYHKYLKLNLDNDFDEKAFSAVLHKIDIEFLKSLKVADFFKPPVFMFQLFVISESDSFQEDSIQSSEQSRSQSYSNGHPFLARVMKLVQICQHLMQCQLTNIYSDLGNYNLVFEISNLLTSDQDILQIWKESIDSNLGLMGTLKSLESFSQSNFEHLIKNGKRQVTVFRNFLTYFEKLGDQFIYSQKDEYILMDNLRECWTMIVSYLDQFKDA</sequence>
<keyword evidence="6" id="KW-0508">mRNA splicing</keyword>
<dbReference type="FunFam" id="2.30.30.100:FF:000002">
    <property type="entry name" value="Small nuclear ribonucleoprotein Sm D3"/>
    <property type="match status" value="1"/>
</dbReference>
<evidence type="ECO:0000313" key="12">
    <source>
        <dbReference type="Proteomes" id="UP000039865"/>
    </source>
</evidence>